<reference evidence="2 3" key="1">
    <citation type="submission" date="2016-10" db="EMBL/GenBank/DDBJ databases">
        <authorList>
            <person name="Varghese N."/>
        </authorList>
    </citation>
    <scope>NUCLEOTIDE SEQUENCE [LARGE SCALE GENOMIC DNA]</scope>
    <source>
        <strain evidence="2 3">KB11</strain>
    </source>
</reference>
<dbReference type="SUPFAM" id="SSF53756">
    <property type="entry name" value="UDP-Glycosyltransferase/glycogen phosphorylase"/>
    <property type="match status" value="1"/>
</dbReference>
<name>A0A2H4U4N3_METSM</name>
<proteinExistence type="predicted"/>
<dbReference type="Pfam" id="PF03033">
    <property type="entry name" value="Glyco_transf_28"/>
    <property type="match status" value="1"/>
</dbReference>
<organism evidence="2 3">
    <name type="scientific">Methanobrevibacter smithii</name>
    <dbReference type="NCBI Taxonomy" id="2173"/>
    <lineage>
        <taxon>Archaea</taxon>
        <taxon>Methanobacteriati</taxon>
        <taxon>Methanobacteriota</taxon>
        <taxon>Methanomada group</taxon>
        <taxon>Methanobacteria</taxon>
        <taxon>Methanobacteriales</taxon>
        <taxon>Methanobacteriaceae</taxon>
        <taxon>Methanobrevibacter</taxon>
    </lineage>
</organism>
<gene>
    <name evidence="2" type="ORF">BK798_00865</name>
</gene>
<evidence type="ECO:0000259" key="1">
    <source>
        <dbReference type="Pfam" id="PF03033"/>
    </source>
</evidence>
<dbReference type="GO" id="GO:0016758">
    <property type="term" value="F:hexosyltransferase activity"/>
    <property type="evidence" value="ECO:0007669"/>
    <property type="project" value="InterPro"/>
</dbReference>
<protein>
    <submittedName>
        <fullName evidence="2">MurG-like protein</fullName>
    </submittedName>
</protein>
<sequence length="348" mass="37927">MKALIVITGRGLGGDSVIAYNIIEGLESKGVQCEIALDESAPGLLFKKKGRTWHKIKIPQAGGHAATKASSVKAAFKMLTATFKARSLIKKLDVDIVVGVIGGGAIVGSVGAKLAGKPGVSIISTPLDSKICPKLNQCYALPEMKYFLPEHLPKNINHTLYPLSEGVGNGNHDIALEKLKESPKFDENKKTILFSSGSSIFKGIIKGANNFAKFSDEYNILLVGLPLKEGYLDDLDENVIYLGYIDWMSHLLTYIDLAVLTDDGVLLEETLASKLPIVTLTKVKWGRYHNMAGVFKGAIIESDIDSLNDNIFRAFDEFDELKKNAVKYAKESLETKSNLAQKIIDVVK</sequence>
<feature type="domain" description="Glycosyltransferase family 28 N-terminal" evidence="1">
    <location>
        <begin position="5"/>
        <end position="118"/>
    </location>
</feature>
<dbReference type="EMBL" id="CP017803">
    <property type="protein sequence ID" value="ATZ59064.1"/>
    <property type="molecule type" value="Genomic_DNA"/>
</dbReference>
<dbReference type="RefSeq" id="WP_100815161.1">
    <property type="nucleotide sequence ID" value="NZ_CP017803.1"/>
</dbReference>
<dbReference type="AlphaFoldDB" id="A0A2H4U4N3"/>
<dbReference type="InterPro" id="IPR004276">
    <property type="entry name" value="GlycoTrans_28_N"/>
</dbReference>
<evidence type="ECO:0000313" key="3">
    <source>
        <dbReference type="Proteomes" id="UP000232133"/>
    </source>
</evidence>
<dbReference type="Proteomes" id="UP000232133">
    <property type="component" value="Chromosome"/>
</dbReference>
<dbReference type="GO" id="GO:0005975">
    <property type="term" value="P:carbohydrate metabolic process"/>
    <property type="evidence" value="ECO:0007669"/>
    <property type="project" value="InterPro"/>
</dbReference>
<dbReference type="GeneID" id="35117886"/>
<accession>A0A2H4U4N3</accession>
<dbReference type="Gene3D" id="3.40.50.2000">
    <property type="entry name" value="Glycogen Phosphorylase B"/>
    <property type="match status" value="1"/>
</dbReference>
<evidence type="ECO:0000313" key="2">
    <source>
        <dbReference type="EMBL" id="ATZ59064.1"/>
    </source>
</evidence>